<dbReference type="Gene3D" id="3.60.10.10">
    <property type="entry name" value="Endonuclease/exonuclease/phosphatase"/>
    <property type="match status" value="2"/>
</dbReference>
<name>A0A445H4W4_GLYSO</name>
<feature type="compositionally biased region" description="Pro residues" evidence="1">
    <location>
        <begin position="96"/>
        <end position="121"/>
    </location>
</feature>
<dbReference type="Pfam" id="PF03372">
    <property type="entry name" value="Exo_endo_phos"/>
    <property type="match status" value="1"/>
</dbReference>
<dbReference type="AlphaFoldDB" id="A0A445H4W4"/>
<dbReference type="EMBL" id="QZWG01000014">
    <property type="protein sequence ID" value="RZB68700.1"/>
    <property type="molecule type" value="Genomic_DNA"/>
</dbReference>
<protein>
    <submittedName>
        <fullName evidence="3">Carbon catabolite repressor protein 4-like 6 isoform A</fullName>
    </submittedName>
</protein>
<gene>
    <name evidence="3" type="ORF">D0Y65_038462</name>
</gene>
<dbReference type="Proteomes" id="UP000289340">
    <property type="component" value="Chromosome 14"/>
</dbReference>
<keyword evidence="4" id="KW-1185">Reference proteome</keyword>
<dbReference type="FunFam" id="3.60.10.10:FF:000086">
    <property type="entry name" value="Carbon catabolite repressor protein 4 homolog 6"/>
    <property type="match status" value="1"/>
</dbReference>
<proteinExistence type="predicted"/>
<evidence type="ECO:0000259" key="2">
    <source>
        <dbReference type="Pfam" id="PF03372"/>
    </source>
</evidence>
<dbReference type="InterPro" id="IPR050410">
    <property type="entry name" value="CCR4/nocturin_mRNA_transcr"/>
</dbReference>
<dbReference type="InterPro" id="IPR036691">
    <property type="entry name" value="Endo/exonu/phosph_ase_sf"/>
</dbReference>
<feature type="compositionally biased region" description="Polar residues" evidence="1">
    <location>
        <begin position="394"/>
        <end position="403"/>
    </location>
</feature>
<feature type="compositionally biased region" description="Pro residues" evidence="1">
    <location>
        <begin position="77"/>
        <end position="87"/>
    </location>
</feature>
<dbReference type="PANTHER" id="PTHR12121:SF85">
    <property type="entry name" value="CARBON CATABOLITE REPRESSOR PROTEIN 4 HOMOLOG 6"/>
    <property type="match status" value="1"/>
</dbReference>
<dbReference type="SMR" id="A0A445H4W4"/>
<comment type="caution">
    <text evidence="3">The sequence shown here is derived from an EMBL/GenBank/DDBJ whole genome shotgun (WGS) entry which is preliminary data.</text>
</comment>
<organism evidence="3 4">
    <name type="scientific">Glycine soja</name>
    <name type="common">Wild soybean</name>
    <dbReference type="NCBI Taxonomy" id="3848"/>
    <lineage>
        <taxon>Eukaryota</taxon>
        <taxon>Viridiplantae</taxon>
        <taxon>Streptophyta</taxon>
        <taxon>Embryophyta</taxon>
        <taxon>Tracheophyta</taxon>
        <taxon>Spermatophyta</taxon>
        <taxon>Magnoliopsida</taxon>
        <taxon>eudicotyledons</taxon>
        <taxon>Gunneridae</taxon>
        <taxon>Pentapetalae</taxon>
        <taxon>rosids</taxon>
        <taxon>fabids</taxon>
        <taxon>Fabales</taxon>
        <taxon>Fabaceae</taxon>
        <taxon>Papilionoideae</taxon>
        <taxon>50 kb inversion clade</taxon>
        <taxon>NPAAA clade</taxon>
        <taxon>indigoferoid/millettioid clade</taxon>
        <taxon>Phaseoleae</taxon>
        <taxon>Glycine</taxon>
        <taxon>Glycine subgen. Soja</taxon>
    </lineage>
</organism>
<dbReference type="GO" id="GO:0000175">
    <property type="term" value="F:3'-5'-RNA exonuclease activity"/>
    <property type="evidence" value="ECO:0007669"/>
    <property type="project" value="TreeGrafter"/>
</dbReference>
<dbReference type="InterPro" id="IPR005135">
    <property type="entry name" value="Endo/exonuclease/phosphatase"/>
</dbReference>
<feature type="region of interest" description="Disordered" evidence="1">
    <location>
        <begin position="588"/>
        <end position="622"/>
    </location>
</feature>
<evidence type="ECO:0000256" key="1">
    <source>
        <dbReference type="SAM" id="MobiDB-lite"/>
    </source>
</evidence>
<feature type="domain" description="Endonuclease/exonuclease/phosphatase" evidence="2">
    <location>
        <begin position="204"/>
        <end position="370"/>
    </location>
</feature>
<reference evidence="3 4" key="1">
    <citation type="submission" date="2018-09" db="EMBL/GenBank/DDBJ databases">
        <title>A high-quality reference genome of wild soybean provides a powerful tool to mine soybean genomes.</title>
        <authorList>
            <person name="Xie M."/>
            <person name="Chung C.Y.L."/>
            <person name="Li M.-W."/>
            <person name="Wong F.-L."/>
            <person name="Chan T.-F."/>
            <person name="Lam H.-M."/>
        </authorList>
    </citation>
    <scope>NUCLEOTIDE SEQUENCE [LARGE SCALE GENOMIC DNA]</scope>
    <source>
        <strain evidence="4">cv. W05</strain>
        <tissue evidence="3">Hypocotyl of etiolated seedlings</tissue>
    </source>
</reference>
<feature type="region of interest" description="Disordered" evidence="1">
    <location>
        <begin position="1"/>
        <end position="138"/>
    </location>
</feature>
<accession>A0A445H4W4</accession>
<evidence type="ECO:0000313" key="3">
    <source>
        <dbReference type="EMBL" id="RZB68700.1"/>
    </source>
</evidence>
<sequence length="852" mass="95768">MRRTPPTIHFIAATDTAAATATSMSSRPLHRGRGRGFSGRPYSGDAHLRSVRDANLGLRRGEGGSFLNQTPHHQNPPYNPRPHPPPPPHHHRPQFRPYPPQFRPPPPQFRPHPMQFRPPPPSDHRPAFRPPQHLRPRPPDYRDWELAWTPPPPPHCERFKVLSYNILADYLALDHRTKLYFHIPRHILDWQWRKRSIIFELGLWSADILCLQEVDRFHELEEELKPKGYSGIWKMRTGNPVDGCAIFWRNSRFKLLYEECIEFNKLGLRDNVAQLCVLEFINQNGSLPSSLTGSSKVVVCNIHVLYNPNRGEIKLGQVRVLLDKAKAVSKLWNDAPVAICGDFNCTPKSPLYNFISEQKLDLSGIDRNKVSGQASATIHASKLYYGPNSSEISANGSVQATSTEGDKEDIEQNNSRLDTRDLDTKCHSLDNQHTQTVSDMSVNSCTNVDCGKESDAYAGKDTQETSVDHSKVSCEVGSIKEPNPSYSEGRIHIDHVNGDIHDITPVTFSAPEEVHSDATWLGSNEHIPNAVPTSNKELLIEESNLHVPEGNKHVEFDCAPTSLQEDDQSSKMRIDLESIDLDNIEISSTKPSSQTSVSCVFEDEDSPSHEEIDNDQNNSSSTSYLVDKLHHLSNITFPPDMKEKSFFDEMDKTIIGGESEDGSRFVSSLHNAGEVAFDLGSSMKSDLEKPYQSEELDSASNNLLLPVESIEMEDYLSPRQISESINSEQATYTPALWTPMEIETATGNADCTFLEHPLQLRSTYTEAMDCSGTRDPHGEPLVTSYNRRFLGTVDYIWRSEGLQTTRVLAPISKHAMQWTPGFPTKKWGSDHIALVTELAFLKDSTDTSNDVK</sequence>
<dbReference type="Gramene" id="XM_028344622.1">
    <property type="protein sequence ID" value="XP_028200423.1"/>
    <property type="gene ID" value="LOC114384822"/>
</dbReference>
<evidence type="ECO:0000313" key="4">
    <source>
        <dbReference type="Proteomes" id="UP000289340"/>
    </source>
</evidence>
<dbReference type="SUPFAM" id="SSF56219">
    <property type="entry name" value="DNase I-like"/>
    <property type="match status" value="2"/>
</dbReference>
<feature type="compositionally biased region" description="Low complexity" evidence="1">
    <location>
        <begin position="12"/>
        <end position="22"/>
    </location>
</feature>
<dbReference type="PANTHER" id="PTHR12121">
    <property type="entry name" value="CARBON CATABOLITE REPRESSOR PROTEIN 4"/>
    <property type="match status" value="1"/>
</dbReference>
<feature type="region of interest" description="Disordered" evidence="1">
    <location>
        <begin position="394"/>
        <end position="413"/>
    </location>
</feature>
<feature type="compositionally biased region" description="Low complexity" evidence="1">
    <location>
        <begin position="588"/>
        <end position="598"/>
    </location>
</feature>